<reference evidence="4" key="1">
    <citation type="submission" date="2019-08" db="EMBL/GenBank/DDBJ databases">
        <title>Limnoglobus roseus gen. nov., sp. nov., a novel freshwater planctomycete with a giant genome from the family Gemmataceae.</title>
        <authorList>
            <person name="Kulichevskaya I.S."/>
            <person name="Naumoff D.G."/>
            <person name="Miroshnikov K."/>
            <person name="Ivanova A."/>
            <person name="Philippov D.A."/>
            <person name="Hakobyan A."/>
            <person name="Rijpstra I.C."/>
            <person name="Sinninghe Damste J.S."/>
            <person name="Liesack W."/>
            <person name="Dedysh S.N."/>
        </authorList>
    </citation>
    <scope>NUCLEOTIDE SEQUENCE [LARGE SCALE GENOMIC DNA]</scope>
    <source>
        <strain evidence="4">PX52</strain>
    </source>
</reference>
<dbReference type="OrthoDB" id="9810508at2"/>
<dbReference type="CDD" id="cd07983">
    <property type="entry name" value="LPLAT_DUF374-like"/>
    <property type="match status" value="1"/>
</dbReference>
<organism evidence="3 4">
    <name type="scientific">Limnoglobus roseus</name>
    <dbReference type="NCBI Taxonomy" id="2598579"/>
    <lineage>
        <taxon>Bacteria</taxon>
        <taxon>Pseudomonadati</taxon>
        <taxon>Planctomycetota</taxon>
        <taxon>Planctomycetia</taxon>
        <taxon>Gemmatales</taxon>
        <taxon>Gemmataceae</taxon>
        <taxon>Limnoglobus</taxon>
    </lineage>
</organism>
<evidence type="ECO:0000256" key="1">
    <source>
        <dbReference type="SAM" id="SignalP"/>
    </source>
</evidence>
<feature type="chain" id="PRO_5022753216" description="DUF374 domain-containing protein" evidence="1">
    <location>
        <begin position="23"/>
        <end position="237"/>
    </location>
</feature>
<dbReference type="EMBL" id="CP042425">
    <property type="protein sequence ID" value="QEL17205.1"/>
    <property type="molecule type" value="Genomic_DNA"/>
</dbReference>
<proteinExistence type="predicted"/>
<gene>
    <name evidence="3" type="ORF">PX52LOC_04188</name>
</gene>
<keyword evidence="4" id="KW-1185">Reference proteome</keyword>
<sequence length="237" mass="26299">MKIRNPKLVAAASWLASQAAFAVVKTLHFDHHCIGPDVAYGRPTYPDRILLSIWHEKLLLPTIKFGGPDIAVLISQHADGQLLGGLIRKMGMGLVCGSSTRGGVEAVRQMVRDDFPYRNMAITPDGPRGPRRVVQPGVIYIASRTGMKVVAMGVGYNRPWRLKSWDRFAIPRPTSRVRIVHGEPITIPPNLRSSELEPYRLLVQTEMDRVDGIAERWAETGRLRITKPAAVPLKLAS</sequence>
<evidence type="ECO:0000313" key="4">
    <source>
        <dbReference type="Proteomes" id="UP000324974"/>
    </source>
</evidence>
<protein>
    <recommendedName>
        <fullName evidence="2">DUF374 domain-containing protein</fullName>
    </recommendedName>
</protein>
<dbReference type="AlphaFoldDB" id="A0A5C1AF67"/>
<evidence type="ECO:0000259" key="2">
    <source>
        <dbReference type="Pfam" id="PF04028"/>
    </source>
</evidence>
<dbReference type="Proteomes" id="UP000324974">
    <property type="component" value="Chromosome"/>
</dbReference>
<evidence type="ECO:0000313" key="3">
    <source>
        <dbReference type="EMBL" id="QEL17205.1"/>
    </source>
</evidence>
<dbReference type="InterPro" id="IPR007172">
    <property type="entry name" value="DUF374"/>
</dbReference>
<feature type="signal peptide" evidence="1">
    <location>
        <begin position="1"/>
        <end position="22"/>
    </location>
</feature>
<keyword evidence="1" id="KW-0732">Signal</keyword>
<dbReference type="RefSeq" id="WP_149111848.1">
    <property type="nucleotide sequence ID" value="NZ_CP042425.1"/>
</dbReference>
<accession>A0A5C1AF67</accession>
<dbReference type="KEGG" id="lrs:PX52LOC_04188"/>
<name>A0A5C1AF67_9BACT</name>
<dbReference type="Pfam" id="PF04028">
    <property type="entry name" value="DUF374"/>
    <property type="match status" value="1"/>
</dbReference>
<feature type="domain" description="DUF374" evidence="2">
    <location>
        <begin position="66"/>
        <end position="131"/>
    </location>
</feature>